<dbReference type="Pfam" id="PF13837">
    <property type="entry name" value="Myb_DNA-bind_4"/>
    <property type="match status" value="1"/>
</dbReference>
<feature type="region of interest" description="Disordered" evidence="1">
    <location>
        <begin position="503"/>
        <end position="548"/>
    </location>
</feature>
<dbReference type="AlphaFoldDB" id="A0A388KBR5"/>
<reference evidence="4 5" key="1">
    <citation type="journal article" date="2018" name="Cell">
        <title>The Chara Genome: Secondary Complexity and Implications for Plant Terrestrialization.</title>
        <authorList>
            <person name="Nishiyama T."/>
            <person name="Sakayama H."/>
            <person name="Vries J.D."/>
            <person name="Buschmann H."/>
            <person name="Saint-Marcoux D."/>
            <person name="Ullrich K.K."/>
            <person name="Haas F.B."/>
            <person name="Vanderstraeten L."/>
            <person name="Becker D."/>
            <person name="Lang D."/>
            <person name="Vosolsobe S."/>
            <person name="Rombauts S."/>
            <person name="Wilhelmsson P.K.I."/>
            <person name="Janitza P."/>
            <person name="Kern R."/>
            <person name="Heyl A."/>
            <person name="Rumpler F."/>
            <person name="Villalobos L.I.A.C."/>
            <person name="Clay J.M."/>
            <person name="Skokan R."/>
            <person name="Toyoda A."/>
            <person name="Suzuki Y."/>
            <person name="Kagoshima H."/>
            <person name="Schijlen E."/>
            <person name="Tajeshwar N."/>
            <person name="Catarino B."/>
            <person name="Hetherington A.J."/>
            <person name="Saltykova A."/>
            <person name="Bonnot C."/>
            <person name="Breuninger H."/>
            <person name="Symeonidi A."/>
            <person name="Radhakrishnan G.V."/>
            <person name="Van Nieuwerburgh F."/>
            <person name="Deforce D."/>
            <person name="Chang C."/>
            <person name="Karol K.G."/>
            <person name="Hedrich R."/>
            <person name="Ulvskov P."/>
            <person name="Glockner G."/>
            <person name="Delwiche C.F."/>
            <person name="Petrasek J."/>
            <person name="Van de Peer Y."/>
            <person name="Friml J."/>
            <person name="Beilby M."/>
            <person name="Dolan L."/>
            <person name="Kohara Y."/>
            <person name="Sugano S."/>
            <person name="Fujiyama A."/>
            <person name="Delaux P.-M."/>
            <person name="Quint M."/>
            <person name="TheiBen G."/>
            <person name="Hagemann M."/>
            <person name="Harholt J."/>
            <person name="Dunand C."/>
            <person name="Zachgo S."/>
            <person name="Langdale J."/>
            <person name="Maumus F."/>
            <person name="Straeten D.V.D."/>
            <person name="Gould S.B."/>
            <person name="Rensing S.A."/>
        </authorList>
    </citation>
    <scope>NUCLEOTIDE SEQUENCE [LARGE SCALE GENOMIC DNA]</scope>
    <source>
        <strain evidence="4 5">S276</strain>
    </source>
</reference>
<feature type="region of interest" description="Disordered" evidence="1">
    <location>
        <begin position="37"/>
        <end position="58"/>
    </location>
</feature>
<keyword evidence="2" id="KW-0812">Transmembrane</keyword>
<keyword evidence="2" id="KW-0472">Membrane</keyword>
<evidence type="ECO:0000313" key="5">
    <source>
        <dbReference type="Proteomes" id="UP000265515"/>
    </source>
</evidence>
<evidence type="ECO:0000256" key="2">
    <source>
        <dbReference type="SAM" id="Phobius"/>
    </source>
</evidence>
<feature type="region of interest" description="Disordered" evidence="1">
    <location>
        <begin position="88"/>
        <end position="128"/>
    </location>
</feature>
<protein>
    <recommendedName>
        <fullName evidence="3">Myb/SANT-like DNA-binding domain-containing protein</fullName>
    </recommendedName>
</protein>
<dbReference type="Proteomes" id="UP000265515">
    <property type="component" value="Unassembled WGS sequence"/>
</dbReference>
<feature type="domain" description="Myb/SANT-like DNA-binding" evidence="3">
    <location>
        <begin position="549"/>
        <end position="629"/>
    </location>
</feature>
<comment type="caution">
    <text evidence="4">The sequence shown here is derived from an EMBL/GenBank/DDBJ whole genome shotgun (WGS) entry which is preliminary data.</text>
</comment>
<gene>
    <name evidence="4" type="ORF">CBR_g638</name>
</gene>
<dbReference type="Gramene" id="GBG67504">
    <property type="protein sequence ID" value="GBG67504"/>
    <property type="gene ID" value="CBR_g638"/>
</dbReference>
<dbReference type="Gene3D" id="1.10.10.60">
    <property type="entry name" value="Homeodomain-like"/>
    <property type="match status" value="1"/>
</dbReference>
<proteinExistence type="predicted"/>
<dbReference type="InterPro" id="IPR044822">
    <property type="entry name" value="Myb_DNA-bind_4"/>
</dbReference>
<keyword evidence="2" id="KW-1133">Transmembrane helix</keyword>
<feature type="transmembrane region" description="Helical" evidence="2">
    <location>
        <begin position="181"/>
        <end position="202"/>
    </location>
</feature>
<dbReference type="EMBL" id="BFEA01000088">
    <property type="protein sequence ID" value="GBG67504.1"/>
    <property type="molecule type" value="Genomic_DNA"/>
</dbReference>
<keyword evidence="5" id="KW-1185">Reference proteome</keyword>
<organism evidence="4 5">
    <name type="scientific">Chara braunii</name>
    <name type="common">Braun's stonewort</name>
    <dbReference type="NCBI Taxonomy" id="69332"/>
    <lineage>
        <taxon>Eukaryota</taxon>
        <taxon>Viridiplantae</taxon>
        <taxon>Streptophyta</taxon>
        <taxon>Charophyceae</taxon>
        <taxon>Charales</taxon>
        <taxon>Characeae</taxon>
        <taxon>Chara</taxon>
    </lineage>
</organism>
<evidence type="ECO:0000256" key="1">
    <source>
        <dbReference type="SAM" id="MobiDB-lite"/>
    </source>
</evidence>
<feature type="region of interest" description="Disordered" evidence="1">
    <location>
        <begin position="662"/>
        <end position="728"/>
    </location>
</feature>
<dbReference type="PANTHER" id="PTHR33492">
    <property type="entry name" value="OSJNBA0043A12.37 PROTEIN-RELATED"/>
    <property type="match status" value="1"/>
</dbReference>
<feature type="compositionally biased region" description="Basic and acidic residues" evidence="1">
    <location>
        <begin position="39"/>
        <end position="54"/>
    </location>
</feature>
<evidence type="ECO:0000259" key="3">
    <source>
        <dbReference type="Pfam" id="PF13837"/>
    </source>
</evidence>
<sequence length="817" mass="89071">MIVPSVLGESSLETDVKAFPRGVLGASSGHSHLAALPKAPREVPRSGSFRENRDGGGSLRRRHSFVVWYNGGPVEVWADITGRRRSTSVGTVATVTKSGGRGPRRAPGDPAARARPRETDRPPTGGHFEIRRAVRPSPTAEVCNVNRRRASSAITWRLLFVVVRLALTLRLPYMADVFRKLPLLLLVVILLVVAVFVHVCILGRLPSRSRRKVGARTSVAMDGRRPTQRMLFGPYPTDRAPICVSADRRAAGPSPYEGLPPHLQSLPDSDEGEVEVDESTIVPLGSGSTQEWTGSQLYDRRGTKYGQSFTSLLHDGAEEEDCLLPVDLTFDLRSGNPSSVTRTVLVNPYPDDDAGQVTFGGRGTRGVAAAEVTSGRTMAWPRTQATSGPSVPRTVGQRPEWMTLSPPLSGGHDRVRRPVDRAVTHEDFPSEGAHGDGRRVWKDARQELQLQQEESITKGVERLRVGEQSGQAHVAAGGGDAWANADEVQCDVNDDDSGDVFPLRAPNMGGRGGRGDRGSTSTRAVRRRTRSTTASADAEGEGGGEGGQNFWSMEHMVALIRAKRDQDAQLQASGHNFARMRTREWKWMDVRERLLKVGVDRPADKCGKKWDNLMQHFKKVHTFKRMSGKEDFFQLTSQLRAKKGFNFNMDRAIFEEIKGAKERSHTISPTNVADTGGAGGVQLPSAQSATLESVGDGEAGGDGNDEDDSSARGGSQTSGGPAGFGKRKNVQRQTFEALSECMDKHGALMASTMESASRRQCETMESASKRQCSIQIWQCEAIEVEVEIQKQHCSASTEVSKLMCQALLEIAKAIRER</sequence>
<dbReference type="PANTHER" id="PTHR33492:SF14">
    <property type="entry name" value="MYB-LIKE DOMAIN-CONTAINING PROTEIN"/>
    <property type="match status" value="1"/>
</dbReference>
<name>A0A388KBR5_CHABU</name>
<dbReference type="OrthoDB" id="1927263at2759"/>
<feature type="compositionally biased region" description="Polar residues" evidence="1">
    <location>
        <begin position="88"/>
        <end position="97"/>
    </location>
</feature>
<evidence type="ECO:0000313" key="4">
    <source>
        <dbReference type="EMBL" id="GBG67504.1"/>
    </source>
</evidence>
<feature type="region of interest" description="Disordered" evidence="1">
    <location>
        <begin position="381"/>
        <end position="415"/>
    </location>
</feature>
<accession>A0A388KBR5</accession>